<accession>A0AAV6KI23</accession>
<evidence type="ECO:0000256" key="1">
    <source>
        <dbReference type="SAM" id="MobiDB-lite"/>
    </source>
</evidence>
<feature type="compositionally biased region" description="Polar residues" evidence="1">
    <location>
        <begin position="112"/>
        <end position="124"/>
    </location>
</feature>
<gene>
    <name evidence="2" type="ORF">RHGRI_010139</name>
</gene>
<keyword evidence="3" id="KW-1185">Reference proteome</keyword>
<evidence type="ECO:0000313" key="3">
    <source>
        <dbReference type="Proteomes" id="UP000823749"/>
    </source>
</evidence>
<dbReference type="Proteomes" id="UP000823749">
    <property type="component" value="Chromosome 4"/>
</dbReference>
<reference evidence="2" key="1">
    <citation type="submission" date="2020-08" db="EMBL/GenBank/DDBJ databases">
        <title>Plant Genome Project.</title>
        <authorList>
            <person name="Zhang R.-G."/>
        </authorList>
    </citation>
    <scope>NUCLEOTIDE SEQUENCE</scope>
    <source>
        <strain evidence="2">WSP0</strain>
        <tissue evidence="2">Leaf</tissue>
    </source>
</reference>
<name>A0AAV6KI23_9ERIC</name>
<organism evidence="2 3">
    <name type="scientific">Rhododendron griersonianum</name>
    <dbReference type="NCBI Taxonomy" id="479676"/>
    <lineage>
        <taxon>Eukaryota</taxon>
        <taxon>Viridiplantae</taxon>
        <taxon>Streptophyta</taxon>
        <taxon>Embryophyta</taxon>
        <taxon>Tracheophyta</taxon>
        <taxon>Spermatophyta</taxon>
        <taxon>Magnoliopsida</taxon>
        <taxon>eudicotyledons</taxon>
        <taxon>Gunneridae</taxon>
        <taxon>Pentapetalae</taxon>
        <taxon>asterids</taxon>
        <taxon>Ericales</taxon>
        <taxon>Ericaceae</taxon>
        <taxon>Ericoideae</taxon>
        <taxon>Rhodoreae</taxon>
        <taxon>Rhododendron</taxon>
    </lineage>
</organism>
<evidence type="ECO:0000313" key="2">
    <source>
        <dbReference type="EMBL" id="KAG5551929.1"/>
    </source>
</evidence>
<dbReference type="EMBL" id="JACTNZ010000004">
    <property type="protein sequence ID" value="KAG5551929.1"/>
    <property type="molecule type" value="Genomic_DNA"/>
</dbReference>
<comment type="caution">
    <text evidence="2">The sequence shown here is derived from an EMBL/GenBank/DDBJ whole genome shotgun (WGS) entry which is preliminary data.</text>
</comment>
<feature type="region of interest" description="Disordered" evidence="1">
    <location>
        <begin position="108"/>
        <end position="129"/>
    </location>
</feature>
<sequence length="152" mass="16507">MRFLTSRPRRRFETTVDFIAGDTNDCGNSTSRSTAVPTVSLVPDAVHHPRSPVLLPTALTLALAVAGFLPSTAVGPINIKIERQRMRFPHQEGVVGDRTALHRCDLPRTLKSRPSQKNDASSPSKLPASAYKSEFNKKASRIGLGIHGAIII</sequence>
<protein>
    <submittedName>
        <fullName evidence="2">Uncharacterized protein</fullName>
    </submittedName>
</protein>
<proteinExistence type="predicted"/>
<dbReference type="AlphaFoldDB" id="A0AAV6KI23"/>